<proteinExistence type="predicted"/>
<keyword evidence="2" id="KW-1185">Reference proteome</keyword>
<reference evidence="1" key="1">
    <citation type="submission" date="2022-06" db="EMBL/GenBank/DDBJ databases">
        <title>Complete genome sequences of two strains of the flax pathogen Septoria linicola.</title>
        <authorList>
            <person name="Lapalu N."/>
            <person name="Simon A."/>
            <person name="Demenou B."/>
            <person name="Paumier D."/>
            <person name="Guillot M.-P."/>
            <person name="Gout L."/>
            <person name="Valade R."/>
        </authorList>
    </citation>
    <scope>NUCLEOTIDE SEQUENCE</scope>
    <source>
        <strain evidence="1">SE15195</strain>
    </source>
</reference>
<organism evidence="1 2">
    <name type="scientific">Septoria linicola</name>
    <dbReference type="NCBI Taxonomy" id="215465"/>
    <lineage>
        <taxon>Eukaryota</taxon>
        <taxon>Fungi</taxon>
        <taxon>Dikarya</taxon>
        <taxon>Ascomycota</taxon>
        <taxon>Pezizomycotina</taxon>
        <taxon>Dothideomycetes</taxon>
        <taxon>Dothideomycetidae</taxon>
        <taxon>Mycosphaerellales</taxon>
        <taxon>Mycosphaerellaceae</taxon>
        <taxon>Septoria</taxon>
    </lineage>
</organism>
<evidence type="ECO:0000313" key="2">
    <source>
        <dbReference type="Proteomes" id="UP001056384"/>
    </source>
</evidence>
<dbReference type="EMBL" id="CP099424">
    <property type="protein sequence ID" value="USW55241.1"/>
    <property type="molecule type" value="Genomic_DNA"/>
</dbReference>
<dbReference type="Pfam" id="PF11951">
    <property type="entry name" value="Fungal_trans_2"/>
    <property type="match status" value="1"/>
</dbReference>
<dbReference type="InterPro" id="IPR021858">
    <property type="entry name" value="Fun_TF"/>
</dbReference>
<sequence length="84" mass="9714">MAGCEAITLERREKLMSWIQRGASTTGFHCYEKAKEVLLAVWERRDASQYDEGSHASSKRDRPSSLSCSWLQVCRDQRAWLMAF</sequence>
<dbReference type="Proteomes" id="UP001056384">
    <property type="component" value="Chromosome 7"/>
</dbReference>
<evidence type="ECO:0000313" key="1">
    <source>
        <dbReference type="EMBL" id="USW55241.1"/>
    </source>
</evidence>
<accession>A0A9Q9B2N8</accession>
<protein>
    <submittedName>
        <fullName evidence="1">Fungal transcription factor</fullName>
    </submittedName>
</protein>
<dbReference type="OrthoDB" id="3509362at2759"/>
<gene>
    <name evidence="1" type="ORF">Slin15195_G085600</name>
</gene>
<dbReference type="AlphaFoldDB" id="A0A9Q9B2N8"/>
<name>A0A9Q9B2N8_9PEZI</name>